<reference evidence="1 2" key="1">
    <citation type="submission" date="2024-02" db="EMBL/GenBank/DDBJ databases">
        <authorList>
            <person name="Chen Y."/>
            <person name="Shah S."/>
            <person name="Dougan E. K."/>
            <person name="Thang M."/>
            <person name="Chan C."/>
        </authorList>
    </citation>
    <scope>NUCLEOTIDE SEQUENCE [LARGE SCALE GENOMIC DNA]</scope>
</reference>
<feature type="non-terminal residue" evidence="1">
    <location>
        <position position="270"/>
    </location>
</feature>
<evidence type="ECO:0000313" key="2">
    <source>
        <dbReference type="Proteomes" id="UP001642484"/>
    </source>
</evidence>
<feature type="non-terminal residue" evidence="1">
    <location>
        <position position="1"/>
    </location>
</feature>
<accession>A0ABP0R0W3</accession>
<sequence>QTSTLQCGSLASGYLGDITLTCNEGVITADLSACKAPCPAAAVSVSFASAPHSVSTTAEILHGQTGSVGCNTADTGFTGSIVLSCTDGVLSQSSETCAERACEEDLGYELHLGGQSASRTLAAEVAHGQSVTSSCSSVKENYDHDITVTCIKGGLSADYSACVLACLTSDTADVTLGPTTHTVSPAARMAEGETATKQCSDLGAHYTGTMQVSCSAGTVSVVSSCSVGCAATDTAQVFNSDVPLGAILADGATATLQDCPGAYVGDFTAS</sequence>
<proteinExistence type="predicted"/>
<keyword evidence="2" id="KW-1185">Reference proteome</keyword>
<protein>
    <recommendedName>
        <fullName evidence="3">Sushi domain-containing protein</fullName>
    </recommendedName>
</protein>
<comment type="caution">
    <text evidence="1">The sequence shown here is derived from an EMBL/GenBank/DDBJ whole genome shotgun (WGS) entry which is preliminary data.</text>
</comment>
<name>A0ABP0R0W3_9DINO</name>
<dbReference type="EMBL" id="CAXAMN010025127">
    <property type="protein sequence ID" value="CAK9092767.1"/>
    <property type="molecule type" value="Genomic_DNA"/>
</dbReference>
<gene>
    <name evidence="1" type="ORF">CCMP2556_LOCUS44399</name>
</gene>
<evidence type="ECO:0000313" key="1">
    <source>
        <dbReference type="EMBL" id="CAK9092767.1"/>
    </source>
</evidence>
<organism evidence="1 2">
    <name type="scientific">Durusdinium trenchii</name>
    <dbReference type="NCBI Taxonomy" id="1381693"/>
    <lineage>
        <taxon>Eukaryota</taxon>
        <taxon>Sar</taxon>
        <taxon>Alveolata</taxon>
        <taxon>Dinophyceae</taxon>
        <taxon>Suessiales</taxon>
        <taxon>Symbiodiniaceae</taxon>
        <taxon>Durusdinium</taxon>
    </lineage>
</organism>
<dbReference type="Proteomes" id="UP001642484">
    <property type="component" value="Unassembled WGS sequence"/>
</dbReference>
<evidence type="ECO:0008006" key="3">
    <source>
        <dbReference type="Google" id="ProtNLM"/>
    </source>
</evidence>